<dbReference type="Pfam" id="PF14295">
    <property type="entry name" value="PAN_4"/>
    <property type="match status" value="1"/>
</dbReference>
<keyword evidence="2" id="KW-1015">Disulfide bond</keyword>
<feature type="chain" id="PRO_5042131029" description="Apple domain-containing protein" evidence="3">
    <location>
        <begin position="22"/>
        <end position="176"/>
    </location>
</feature>
<name>A0AAD5LDQ4_PYTIN</name>
<reference evidence="5" key="1">
    <citation type="submission" date="2021-12" db="EMBL/GenBank/DDBJ databases">
        <title>Prjna785345.</title>
        <authorList>
            <person name="Rujirawat T."/>
            <person name="Krajaejun T."/>
        </authorList>
    </citation>
    <scope>NUCLEOTIDE SEQUENCE</scope>
    <source>
        <strain evidence="5">Pi057C3</strain>
    </source>
</reference>
<dbReference type="PROSITE" id="PS50948">
    <property type="entry name" value="PAN"/>
    <property type="match status" value="1"/>
</dbReference>
<dbReference type="PANTHER" id="PTHR33946">
    <property type="match status" value="1"/>
</dbReference>
<dbReference type="Proteomes" id="UP001209570">
    <property type="component" value="Unassembled WGS sequence"/>
</dbReference>
<organism evidence="5 6">
    <name type="scientific">Pythium insidiosum</name>
    <name type="common">Pythiosis disease agent</name>
    <dbReference type="NCBI Taxonomy" id="114742"/>
    <lineage>
        <taxon>Eukaryota</taxon>
        <taxon>Sar</taxon>
        <taxon>Stramenopiles</taxon>
        <taxon>Oomycota</taxon>
        <taxon>Peronosporomycetes</taxon>
        <taxon>Pythiales</taxon>
        <taxon>Pythiaceae</taxon>
        <taxon>Pythium</taxon>
    </lineage>
</organism>
<evidence type="ECO:0000313" key="6">
    <source>
        <dbReference type="Proteomes" id="UP001209570"/>
    </source>
</evidence>
<proteinExistence type="predicted"/>
<dbReference type="CDD" id="cd01100">
    <property type="entry name" value="APPLE_Factor_XI_like"/>
    <property type="match status" value="1"/>
</dbReference>
<gene>
    <name evidence="5" type="ORF">P43SY_004035</name>
</gene>
<evidence type="ECO:0000256" key="2">
    <source>
        <dbReference type="ARBA" id="ARBA00023157"/>
    </source>
</evidence>
<keyword evidence="1" id="KW-0677">Repeat</keyword>
<dbReference type="InterPro" id="IPR003609">
    <property type="entry name" value="Pan_app"/>
</dbReference>
<feature type="domain" description="Apple" evidence="4">
    <location>
        <begin position="28"/>
        <end position="103"/>
    </location>
</feature>
<dbReference type="InterPro" id="IPR000177">
    <property type="entry name" value="Apple"/>
</dbReference>
<dbReference type="Gene3D" id="3.50.4.10">
    <property type="entry name" value="Hepatocyte Growth Factor"/>
    <property type="match status" value="2"/>
</dbReference>
<accession>A0AAD5LDQ4</accession>
<dbReference type="PANTHER" id="PTHR33946:SF4">
    <property type="entry name" value="COAGULATION FACTOR XI"/>
    <property type="match status" value="1"/>
</dbReference>
<keyword evidence="6" id="KW-1185">Reference proteome</keyword>
<dbReference type="GO" id="GO:0005576">
    <property type="term" value="C:extracellular region"/>
    <property type="evidence" value="ECO:0007669"/>
    <property type="project" value="InterPro"/>
</dbReference>
<dbReference type="GO" id="GO:0006508">
    <property type="term" value="P:proteolysis"/>
    <property type="evidence" value="ECO:0007669"/>
    <property type="project" value="InterPro"/>
</dbReference>
<dbReference type="Pfam" id="PF00024">
    <property type="entry name" value="PAN_1"/>
    <property type="match status" value="1"/>
</dbReference>
<dbReference type="SUPFAM" id="SSF57414">
    <property type="entry name" value="Hairpin loop containing domain-like"/>
    <property type="match status" value="1"/>
</dbReference>
<dbReference type="SMART" id="SM00223">
    <property type="entry name" value="APPLE"/>
    <property type="match status" value="2"/>
</dbReference>
<evidence type="ECO:0000256" key="3">
    <source>
        <dbReference type="SAM" id="SignalP"/>
    </source>
</evidence>
<sequence length="176" mass="19510">MLKLTTVATVAAASLCIAVSAAPLPRQCLPTEPYVDYPGNDIARTNVKDVGECCQRCLDHPQCEAYTWNNWDNICYMKSKKADKPFQGTPDPNSPYKYASGVVYKCKPLQFNLDYPGNDITSVRTDKLGECCMYCRSQPGCVGWAWSKNNGGFCWLKSKFAGEPTFWETAVSAAAY</sequence>
<feature type="signal peptide" evidence="3">
    <location>
        <begin position="1"/>
        <end position="21"/>
    </location>
</feature>
<comment type="caution">
    <text evidence="5">The sequence shown here is derived from an EMBL/GenBank/DDBJ whole genome shotgun (WGS) entry which is preliminary data.</text>
</comment>
<evidence type="ECO:0000313" key="5">
    <source>
        <dbReference type="EMBL" id="KAJ0397316.1"/>
    </source>
</evidence>
<evidence type="ECO:0000259" key="4">
    <source>
        <dbReference type="PROSITE" id="PS50948"/>
    </source>
</evidence>
<protein>
    <recommendedName>
        <fullName evidence="4">Apple domain-containing protein</fullName>
    </recommendedName>
</protein>
<evidence type="ECO:0000256" key="1">
    <source>
        <dbReference type="ARBA" id="ARBA00022737"/>
    </source>
</evidence>
<keyword evidence="3" id="KW-0732">Signal</keyword>
<dbReference type="AlphaFoldDB" id="A0AAD5LDQ4"/>
<dbReference type="EMBL" id="JAKCXM010000258">
    <property type="protein sequence ID" value="KAJ0397316.1"/>
    <property type="molecule type" value="Genomic_DNA"/>
</dbReference>